<sequence>MGPAHLGAPMIEAIIDGRSRNMAGSLFGRGASLVSGAGLMSPAEIKVRSPRDRAATFTGRCPLTPGSLVARLAALEHLKQCASFTPDLARASASY</sequence>
<name>A0ABN8ICT2_9NEOP</name>
<organism evidence="1 2">
    <name type="scientific">Iphiclides podalirius</name>
    <name type="common">scarce swallowtail</name>
    <dbReference type="NCBI Taxonomy" id="110791"/>
    <lineage>
        <taxon>Eukaryota</taxon>
        <taxon>Metazoa</taxon>
        <taxon>Ecdysozoa</taxon>
        <taxon>Arthropoda</taxon>
        <taxon>Hexapoda</taxon>
        <taxon>Insecta</taxon>
        <taxon>Pterygota</taxon>
        <taxon>Neoptera</taxon>
        <taxon>Endopterygota</taxon>
        <taxon>Lepidoptera</taxon>
        <taxon>Glossata</taxon>
        <taxon>Ditrysia</taxon>
        <taxon>Papilionoidea</taxon>
        <taxon>Papilionidae</taxon>
        <taxon>Papilioninae</taxon>
        <taxon>Iphiclides</taxon>
    </lineage>
</organism>
<reference evidence="1" key="1">
    <citation type="submission" date="2022-03" db="EMBL/GenBank/DDBJ databases">
        <authorList>
            <person name="Martin H S."/>
        </authorList>
    </citation>
    <scope>NUCLEOTIDE SEQUENCE</scope>
</reference>
<feature type="non-terminal residue" evidence="1">
    <location>
        <position position="1"/>
    </location>
</feature>
<dbReference type="EMBL" id="OW152830">
    <property type="protein sequence ID" value="CAH2048948.1"/>
    <property type="molecule type" value="Genomic_DNA"/>
</dbReference>
<evidence type="ECO:0000313" key="2">
    <source>
        <dbReference type="Proteomes" id="UP000837857"/>
    </source>
</evidence>
<dbReference type="Proteomes" id="UP000837857">
    <property type="component" value="Chromosome 18"/>
</dbReference>
<proteinExistence type="predicted"/>
<keyword evidence="2" id="KW-1185">Reference proteome</keyword>
<gene>
    <name evidence="1" type="ORF">IPOD504_LOCUS6505</name>
</gene>
<evidence type="ECO:0000313" key="1">
    <source>
        <dbReference type="EMBL" id="CAH2048948.1"/>
    </source>
</evidence>
<protein>
    <submittedName>
        <fullName evidence="1">Uncharacterized protein</fullName>
    </submittedName>
</protein>
<accession>A0ABN8ICT2</accession>